<organism evidence="2 3">
    <name type="scientific">Thamnidium elegans</name>
    <dbReference type="NCBI Taxonomy" id="101142"/>
    <lineage>
        <taxon>Eukaryota</taxon>
        <taxon>Fungi</taxon>
        <taxon>Fungi incertae sedis</taxon>
        <taxon>Mucoromycota</taxon>
        <taxon>Mucoromycotina</taxon>
        <taxon>Mucoromycetes</taxon>
        <taxon>Mucorales</taxon>
        <taxon>Mucorineae</taxon>
        <taxon>Mucoraceae</taxon>
        <taxon>Thamnidium</taxon>
    </lineage>
</organism>
<sequence>MSSESLKRDRSVHFDDSEQSEPNTKNKVRSLNRTRTNDFGCPVYYQGKIFHFQLSSAFQYTSYVILFFCQYDLQNYSKFIQNGALPIVITHDQPHIHSVYATVGHSTSSLTFTPSFILASDGLDRLISVSFKSVNIDTLDMIRSVIIIDSDLNVVYTHRVRSNRSFPMKSILNCFE</sequence>
<feature type="region of interest" description="Disordered" evidence="1">
    <location>
        <begin position="1"/>
        <end position="31"/>
    </location>
</feature>
<comment type="caution">
    <text evidence="2">The sequence shown here is derived from an EMBL/GenBank/DDBJ whole genome shotgun (WGS) entry which is preliminary data.</text>
</comment>
<feature type="compositionally biased region" description="Basic and acidic residues" evidence="1">
    <location>
        <begin position="1"/>
        <end position="16"/>
    </location>
</feature>
<name>A0A8H7VXK0_9FUNG</name>
<evidence type="ECO:0000313" key="3">
    <source>
        <dbReference type="Proteomes" id="UP000613177"/>
    </source>
</evidence>
<accession>A0A8H7VXK0</accession>
<reference evidence="2" key="1">
    <citation type="submission" date="2021-01" db="EMBL/GenBank/DDBJ databases">
        <title>Metabolic potential, ecology and presence of endohyphal bacteria is reflected in genomic diversity of Mucoromycotina.</title>
        <authorList>
            <person name="Muszewska A."/>
            <person name="Okrasinska A."/>
            <person name="Steczkiewicz K."/>
            <person name="Drgas O."/>
            <person name="Orlowska M."/>
            <person name="Perlinska-Lenart U."/>
            <person name="Aleksandrzak-Piekarczyk T."/>
            <person name="Szatraj K."/>
            <person name="Zielenkiewicz U."/>
            <person name="Pilsyk S."/>
            <person name="Malc E."/>
            <person name="Mieczkowski P."/>
            <person name="Kruszewska J.S."/>
            <person name="Biernat P."/>
            <person name="Pawlowska J."/>
        </authorList>
    </citation>
    <scope>NUCLEOTIDE SEQUENCE</scope>
    <source>
        <strain evidence="2">WA0000018081</strain>
    </source>
</reference>
<dbReference type="AlphaFoldDB" id="A0A8H7VXK0"/>
<dbReference type="EMBL" id="JAEPRE010000039">
    <property type="protein sequence ID" value="KAG2235087.1"/>
    <property type="molecule type" value="Genomic_DNA"/>
</dbReference>
<proteinExistence type="predicted"/>
<evidence type="ECO:0000313" key="2">
    <source>
        <dbReference type="EMBL" id="KAG2235087.1"/>
    </source>
</evidence>
<protein>
    <submittedName>
        <fullName evidence="2">Uncharacterized protein</fullName>
    </submittedName>
</protein>
<gene>
    <name evidence="2" type="ORF">INT48_002428</name>
</gene>
<dbReference type="Proteomes" id="UP000613177">
    <property type="component" value="Unassembled WGS sequence"/>
</dbReference>
<evidence type="ECO:0000256" key="1">
    <source>
        <dbReference type="SAM" id="MobiDB-lite"/>
    </source>
</evidence>
<keyword evidence="3" id="KW-1185">Reference proteome</keyword>